<evidence type="ECO:0000313" key="1">
    <source>
        <dbReference type="EMBL" id="MBA9078788.1"/>
    </source>
</evidence>
<dbReference type="Proteomes" id="UP000563094">
    <property type="component" value="Unassembled WGS sequence"/>
</dbReference>
<reference evidence="1 2" key="1">
    <citation type="submission" date="2020-08" db="EMBL/GenBank/DDBJ databases">
        <title>Genomic Encyclopedia of Type Strains, Phase IV (KMG-IV): sequencing the most valuable type-strain genomes for metagenomic binning, comparative biology and taxonomic classification.</title>
        <authorList>
            <person name="Goeker M."/>
        </authorList>
    </citation>
    <scope>NUCLEOTIDE SEQUENCE [LARGE SCALE GENOMIC DNA]</scope>
    <source>
        <strain evidence="1 2">DSM 29854</strain>
    </source>
</reference>
<sequence length="108" mass="13237">MENLDSKNWNEDRYSELNAYFRERIRKQLDEHPDLQQPKTDRRNLQLAEIIDSLPLHDQLLWQEFLELDQLKMHLDMQNYLEGKGSPTDFQNRFIQRYRNPDDTASQW</sequence>
<dbReference type="EMBL" id="JACJIQ010000015">
    <property type="protein sequence ID" value="MBA9078788.1"/>
    <property type="molecule type" value="Genomic_DNA"/>
</dbReference>
<name>A0A839GWJ7_9BACT</name>
<organism evidence="1 2">
    <name type="scientific">Rufibacter quisquiliarum</name>
    <dbReference type="NCBI Taxonomy" id="1549639"/>
    <lineage>
        <taxon>Bacteria</taxon>
        <taxon>Pseudomonadati</taxon>
        <taxon>Bacteroidota</taxon>
        <taxon>Cytophagia</taxon>
        <taxon>Cytophagales</taxon>
        <taxon>Hymenobacteraceae</taxon>
        <taxon>Rufibacter</taxon>
    </lineage>
</organism>
<dbReference type="AlphaFoldDB" id="A0A839GWJ7"/>
<evidence type="ECO:0000313" key="2">
    <source>
        <dbReference type="Proteomes" id="UP000563094"/>
    </source>
</evidence>
<dbReference type="RefSeq" id="WP_182513900.1">
    <property type="nucleotide sequence ID" value="NZ_JACJIQ010000015.1"/>
</dbReference>
<accession>A0A839GWJ7</accession>
<proteinExistence type="predicted"/>
<gene>
    <name evidence="1" type="ORF">FHS90_003518</name>
</gene>
<protein>
    <submittedName>
        <fullName evidence="1">Uncharacterized protein</fullName>
    </submittedName>
</protein>
<comment type="caution">
    <text evidence="1">The sequence shown here is derived from an EMBL/GenBank/DDBJ whole genome shotgun (WGS) entry which is preliminary data.</text>
</comment>
<keyword evidence="2" id="KW-1185">Reference proteome</keyword>